<evidence type="ECO:0000313" key="1">
    <source>
        <dbReference type="EMBL" id="KAH1055634.1"/>
    </source>
</evidence>
<gene>
    <name evidence="1" type="ORF">J1N35_033699</name>
</gene>
<organism evidence="1 2">
    <name type="scientific">Gossypium stocksii</name>
    <dbReference type="NCBI Taxonomy" id="47602"/>
    <lineage>
        <taxon>Eukaryota</taxon>
        <taxon>Viridiplantae</taxon>
        <taxon>Streptophyta</taxon>
        <taxon>Embryophyta</taxon>
        <taxon>Tracheophyta</taxon>
        <taxon>Spermatophyta</taxon>
        <taxon>Magnoliopsida</taxon>
        <taxon>eudicotyledons</taxon>
        <taxon>Gunneridae</taxon>
        <taxon>Pentapetalae</taxon>
        <taxon>rosids</taxon>
        <taxon>malvids</taxon>
        <taxon>Malvales</taxon>
        <taxon>Malvaceae</taxon>
        <taxon>Malvoideae</taxon>
        <taxon>Gossypium</taxon>
    </lineage>
</organism>
<keyword evidence="2" id="KW-1185">Reference proteome</keyword>
<proteinExistence type="predicted"/>
<evidence type="ECO:0000313" key="2">
    <source>
        <dbReference type="Proteomes" id="UP000828251"/>
    </source>
</evidence>
<name>A0A9D3URH8_9ROSI</name>
<comment type="caution">
    <text evidence="1">The sequence shown here is derived from an EMBL/GenBank/DDBJ whole genome shotgun (WGS) entry which is preliminary data.</text>
</comment>
<dbReference type="AlphaFoldDB" id="A0A9D3URH8"/>
<protein>
    <submittedName>
        <fullName evidence="1">Uncharacterized protein</fullName>
    </submittedName>
</protein>
<sequence>MSERSKEVTNEEIESHVSLILEEAPTASLGATGNAFKNVFFTMMAQMFDKFMENPQAPQPQ</sequence>
<accession>A0A9D3URH8</accession>
<dbReference type="EMBL" id="JAIQCV010000010">
    <property type="protein sequence ID" value="KAH1055634.1"/>
    <property type="molecule type" value="Genomic_DNA"/>
</dbReference>
<reference evidence="1 2" key="1">
    <citation type="journal article" date="2021" name="Plant Biotechnol. J.">
        <title>Multi-omics assisted identification of the key and species-specific regulatory components of drought-tolerant mechanisms in Gossypium stocksii.</title>
        <authorList>
            <person name="Yu D."/>
            <person name="Ke L."/>
            <person name="Zhang D."/>
            <person name="Wu Y."/>
            <person name="Sun Y."/>
            <person name="Mei J."/>
            <person name="Sun J."/>
            <person name="Sun Y."/>
        </authorList>
    </citation>
    <scope>NUCLEOTIDE SEQUENCE [LARGE SCALE GENOMIC DNA]</scope>
    <source>
        <strain evidence="2">cv. E1</strain>
        <tissue evidence="1">Leaf</tissue>
    </source>
</reference>
<dbReference type="Proteomes" id="UP000828251">
    <property type="component" value="Unassembled WGS sequence"/>
</dbReference>